<feature type="transmembrane region" description="Helical" evidence="5">
    <location>
        <begin position="243"/>
        <end position="260"/>
    </location>
</feature>
<evidence type="ECO:0000259" key="6">
    <source>
        <dbReference type="Pfam" id="PF04932"/>
    </source>
</evidence>
<sequence length="422" mass="48390">MKIIINKREIVCIPTALLFVFFANQGGISTAFFSDRNIKYLLAVVFVLLVGIIVFKNRKYEKSITLPIFIYAFLMCFVSLNNPGWGASDSVVYIGAVFFVVVATYIPQIHRYILNFLFAAYIFYAISTIIISLIPSLYLPYVWELFPDTREMLLRSFRNGYISGFTNHYSTNGVFLASGFIIASIRYYEKKKKLEFALIVIMLVALLLTGKRAHLLFSIAALLGMFYLSTARQNVINRFFKTIAAISICVVIMLVVANYVPELAVVFERFRSFMEGNDAAVNARYGLWGASLVTFKRNPLIGIGWEQFQETVSAHLGYSRTYAVHNVYLQLLCESGIIGFAIYISWFIYSLRNAVQVYVELVKRGEYGKERMYIAYSASYQIFFLLYCLTGNPLYDKMTNLPYFFACGLGFYYKRKTMKICQ</sequence>
<dbReference type="EMBL" id="JAMZFV010000040">
    <property type="protein sequence ID" value="MCP1111502.1"/>
    <property type="molecule type" value="Genomic_DNA"/>
</dbReference>
<feature type="transmembrane region" description="Helical" evidence="5">
    <location>
        <begin position="38"/>
        <end position="55"/>
    </location>
</feature>
<dbReference type="GO" id="GO:0016874">
    <property type="term" value="F:ligase activity"/>
    <property type="evidence" value="ECO:0007669"/>
    <property type="project" value="UniProtKB-KW"/>
</dbReference>
<organism evidence="7 8">
    <name type="scientific">Ohessyouella blattaphilus</name>
    <dbReference type="NCBI Taxonomy" id="2949333"/>
    <lineage>
        <taxon>Bacteria</taxon>
        <taxon>Bacillati</taxon>
        <taxon>Bacillota</taxon>
        <taxon>Clostridia</taxon>
        <taxon>Lachnospirales</taxon>
        <taxon>Lachnospiraceae</taxon>
        <taxon>Ohessyouella</taxon>
    </lineage>
</organism>
<dbReference type="RefSeq" id="WP_262070360.1">
    <property type="nucleotide sequence ID" value="NZ_JAMXOC010000040.1"/>
</dbReference>
<feature type="transmembrane region" description="Helical" evidence="5">
    <location>
        <begin position="215"/>
        <end position="231"/>
    </location>
</feature>
<feature type="transmembrane region" description="Helical" evidence="5">
    <location>
        <begin position="161"/>
        <end position="182"/>
    </location>
</feature>
<evidence type="ECO:0000256" key="5">
    <source>
        <dbReference type="SAM" id="Phobius"/>
    </source>
</evidence>
<keyword evidence="3 5" id="KW-1133">Transmembrane helix</keyword>
<feature type="transmembrane region" description="Helical" evidence="5">
    <location>
        <begin position="90"/>
        <end position="106"/>
    </location>
</feature>
<feature type="transmembrane region" description="Helical" evidence="5">
    <location>
        <begin position="64"/>
        <end position="84"/>
    </location>
</feature>
<feature type="transmembrane region" description="Helical" evidence="5">
    <location>
        <begin position="327"/>
        <end position="351"/>
    </location>
</feature>
<feature type="domain" description="O-antigen ligase-related" evidence="6">
    <location>
        <begin position="198"/>
        <end position="344"/>
    </location>
</feature>
<dbReference type="Proteomes" id="UP001523565">
    <property type="component" value="Unassembled WGS sequence"/>
</dbReference>
<evidence type="ECO:0000256" key="1">
    <source>
        <dbReference type="ARBA" id="ARBA00004141"/>
    </source>
</evidence>
<comment type="caution">
    <text evidence="7">The sequence shown here is derived from an EMBL/GenBank/DDBJ whole genome shotgun (WGS) entry which is preliminary data.</text>
</comment>
<comment type="subcellular location">
    <subcellularLocation>
        <location evidence="1">Membrane</location>
        <topology evidence="1">Multi-pass membrane protein</topology>
    </subcellularLocation>
</comment>
<evidence type="ECO:0000313" key="8">
    <source>
        <dbReference type="Proteomes" id="UP001523565"/>
    </source>
</evidence>
<accession>A0ABT1ELC8</accession>
<dbReference type="PANTHER" id="PTHR37422">
    <property type="entry name" value="TEICHURONIC ACID BIOSYNTHESIS PROTEIN TUAE"/>
    <property type="match status" value="1"/>
</dbReference>
<dbReference type="Pfam" id="PF04932">
    <property type="entry name" value="Wzy_C"/>
    <property type="match status" value="1"/>
</dbReference>
<evidence type="ECO:0000256" key="4">
    <source>
        <dbReference type="ARBA" id="ARBA00023136"/>
    </source>
</evidence>
<feature type="transmembrane region" description="Helical" evidence="5">
    <location>
        <begin position="12"/>
        <end position="32"/>
    </location>
</feature>
<dbReference type="PANTHER" id="PTHR37422:SF13">
    <property type="entry name" value="LIPOPOLYSACCHARIDE BIOSYNTHESIS PROTEIN PA4999-RELATED"/>
    <property type="match status" value="1"/>
</dbReference>
<name>A0ABT1ELC8_9FIRM</name>
<evidence type="ECO:0000256" key="3">
    <source>
        <dbReference type="ARBA" id="ARBA00022989"/>
    </source>
</evidence>
<keyword evidence="7" id="KW-0436">Ligase</keyword>
<gene>
    <name evidence="7" type="ORF">NK118_14705</name>
</gene>
<feature type="transmembrane region" description="Helical" evidence="5">
    <location>
        <begin position="118"/>
        <end position="141"/>
    </location>
</feature>
<protein>
    <submittedName>
        <fullName evidence="7">O-antigen ligase family protein</fullName>
    </submittedName>
</protein>
<keyword evidence="8" id="KW-1185">Reference proteome</keyword>
<proteinExistence type="predicted"/>
<evidence type="ECO:0000313" key="7">
    <source>
        <dbReference type="EMBL" id="MCP1111502.1"/>
    </source>
</evidence>
<keyword evidence="4 5" id="KW-0472">Membrane</keyword>
<dbReference type="InterPro" id="IPR007016">
    <property type="entry name" value="O-antigen_ligase-rel_domated"/>
</dbReference>
<dbReference type="InterPro" id="IPR051533">
    <property type="entry name" value="WaaL-like"/>
</dbReference>
<feature type="transmembrane region" description="Helical" evidence="5">
    <location>
        <begin position="372"/>
        <end position="392"/>
    </location>
</feature>
<reference evidence="7 8" key="1">
    <citation type="journal article" date="2022" name="Genome Biol. Evol.">
        <title>Host diet, physiology and behaviors set the stage for Lachnospiraceae cladogenesis.</title>
        <authorList>
            <person name="Vera-Ponce De Leon A."/>
            <person name="Schneider M."/>
            <person name="Jahnes B.C."/>
            <person name="Sadowski V."/>
            <person name="Camuy-Velez L.A."/>
            <person name="Duan J."/>
            <person name="Sabree Z.L."/>
        </authorList>
    </citation>
    <scope>NUCLEOTIDE SEQUENCE [LARGE SCALE GENOMIC DNA]</scope>
    <source>
        <strain evidence="7 8">PAL227</strain>
    </source>
</reference>
<keyword evidence="2 5" id="KW-0812">Transmembrane</keyword>
<feature type="transmembrane region" description="Helical" evidence="5">
    <location>
        <begin position="194"/>
        <end position="209"/>
    </location>
</feature>
<evidence type="ECO:0000256" key="2">
    <source>
        <dbReference type="ARBA" id="ARBA00022692"/>
    </source>
</evidence>